<keyword evidence="3" id="KW-1185">Reference proteome</keyword>
<feature type="region of interest" description="Disordered" evidence="1">
    <location>
        <begin position="62"/>
        <end position="83"/>
    </location>
</feature>
<evidence type="ECO:0000313" key="3">
    <source>
        <dbReference type="Proteomes" id="UP000324748"/>
    </source>
</evidence>
<gene>
    <name evidence="2" type="ORF">PGT21_034136</name>
</gene>
<proteinExistence type="predicted"/>
<dbReference type="AlphaFoldDB" id="A0A5B0MQI0"/>
<reference evidence="2 3" key="1">
    <citation type="submission" date="2019-05" db="EMBL/GenBank/DDBJ databases">
        <title>Emergence of the Ug99 lineage of the wheat stem rust pathogen through somatic hybridization.</title>
        <authorList>
            <person name="Li F."/>
            <person name="Upadhyaya N.M."/>
            <person name="Sperschneider J."/>
            <person name="Matny O."/>
            <person name="Nguyen-Phuc H."/>
            <person name="Mago R."/>
            <person name="Raley C."/>
            <person name="Miller M.E."/>
            <person name="Silverstein K.A.T."/>
            <person name="Henningsen E."/>
            <person name="Hirsch C.D."/>
            <person name="Visser B."/>
            <person name="Pretorius Z.A."/>
            <person name="Steffenson B.J."/>
            <person name="Schwessinger B."/>
            <person name="Dodds P.N."/>
            <person name="Figueroa M."/>
        </authorList>
    </citation>
    <scope>NUCLEOTIDE SEQUENCE [LARGE SCALE GENOMIC DNA]</scope>
    <source>
        <strain evidence="2">21-0</strain>
    </source>
</reference>
<name>A0A5B0MQI0_PUCGR</name>
<evidence type="ECO:0000256" key="1">
    <source>
        <dbReference type="SAM" id="MobiDB-lite"/>
    </source>
</evidence>
<accession>A0A5B0MQI0</accession>
<comment type="caution">
    <text evidence="2">The sequence shown here is derived from an EMBL/GenBank/DDBJ whole genome shotgun (WGS) entry which is preliminary data.</text>
</comment>
<evidence type="ECO:0000313" key="2">
    <source>
        <dbReference type="EMBL" id="KAA1078368.1"/>
    </source>
</evidence>
<dbReference type="EMBL" id="VSWC01000144">
    <property type="protein sequence ID" value="KAA1078368.1"/>
    <property type="molecule type" value="Genomic_DNA"/>
</dbReference>
<organism evidence="2 3">
    <name type="scientific">Puccinia graminis f. sp. tritici</name>
    <dbReference type="NCBI Taxonomy" id="56615"/>
    <lineage>
        <taxon>Eukaryota</taxon>
        <taxon>Fungi</taxon>
        <taxon>Dikarya</taxon>
        <taxon>Basidiomycota</taxon>
        <taxon>Pucciniomycotina</taxon>
        <taxon>Pucciniomycetes</taxon>
        <taxon>Pucciniales</taxon>
        <taxon>Pucciniaceae</taxon>
        <taxon>Puccinia</taxon>
    </lineage>
</organism>
<sequence>MRASASHRIVLLSHRIRVSDAGPRIASSASEKTMRRIGIASISQCDARYFAGDADVIGRHRLSLPPESPDMRRDSGGVVQSSIKSKPPIAIQSSRLQRYRSIVDRNLTLVGPSPINRSLSLVIYRHRSRSYTATDRSSIVVGSSEHPKRSKEALHRYTPIITSLHLLPPTHFASQP</sequence>
<dbReference type="Proteomes" id="UP000324748">
    <property type="component" value="Unassembled WGS sequence"/>
</dbReference>
<protein>
    <submittedName>
        <fullName evidence="2">Uncharacterized protein</fullName>
    </submittedName>
</protein>